<proteinExistence type="predicted"/>
<reference evidence="1 2" key="1">
    <citation type="journal article" date="2023" name="Life. Sci Alliance">
        <title>Evolutionary insights into 3D genome organization and epigenetic landscape of Vigna mungo.</title>
        <authorList>
            <person name="Junaid A."/>
            <person name="Singh B."/>
            <person name="Bhatia S."/>
        </authorList>
    </citation>
    <scope>NUCLEOTIDE SEQUENCE [LARGE SCALE GENOMIC DNA]</scope>
    <source>
        <strain evidence="1">Urdbean</strain>
    </source>
</reference>
<evidence type="ECO:0000313" key="1">
    <source>
        <dbReference type="EMBL" id="WVZ14099.1"/>
    </source>
</evidence>
<organism evidence="1 2">
    <name type="scientific">Vigna mungo</name>
    <name type="common">Black gram</name>
    <name type="synonym">Phaseolus mungo</name>
    <dbReference type="NCBI Taxonomy" id="3915"/>
    <lineage>
        <taxon>Eukaryota</taxon>
        <taxon>Viridiplantae</taxon>
        <taxon>Streptophyta</taxon>
        <taxon>Embryophyta</taxon>
        <taxon>Tracheophyta</taxon>
        <taxon>Spermatophyta</taxon>
        <taxon>Magnoliopsida</taxon>
        <taxon>eudicotyledons</taxon>
        <taxon>Gunneridae</taxon>
        <taxon>Pentapetalae</taxon>
        <taxon>rosids</taxon>
        <taxon>fabids</taxon>
        <taxon>Fabales</taxon>
        <taxon>Fabaceae</taxon>
        <taxon>Papilionoideae</taxon>
        <taxon>50 kb inversion clade</taxon>
        <taxon>NPAAA clade</taxon>
        <taxon>indigoferoid/millettioid clade</taxon>
        <taxon>Phaseoleae</taxon>
        <taxon>Vigna</taxon>
    </lineage>
</organism>
<protein>
    <submittedName>
        <fullName evidence="1">Uncharacterized protein</fullName>
    </submittedName>
</protein>
<name>A0AAQ3NPP3_VIGMU</name>
<sequence>MKIVRPQTILGRTLLKKNTVGKLLFIENDILWKCKWCHKQKVKHNVILIEILQIRIHPIVRCFGVSLRRIEPDMMQCGLIIEKKRYKWLISSIIPIEANVTSMAIIKQIWHRIFAKSSP</sequence>
<keyword evidence="2" id="KW-1185">Reference proteome</keyword>
<dbReference type="AlphaFoldDB" id="A0AAQ3NPP3"/>
<evidence type="ECO:0000313" key="2">
    <source>
        <dbReference type="Proteomes" id="UP001374535"/>
    </source>
</evidence>
<dbReference type="Proteomes" id="UP001374535">
    <property type="component" value="Chromosome 4"/>
</dbReference>
<gene>
    <name evidence="1" type="ORF">V8G54_011665</name>
</gene>
<dbReference type="EMBL" id="CP144697">
    <property type="protein sequence ID" value="WVZ14099.1"/>
    <property type="molecule type" value="Genomic_DNA"/>
</dbReference>
<accession>A0AAQ3NPP3</accession>